<dbReference type="Pfam" id="PF09177">
    <property type="entry name" value="STX6_10_61_N"/>
    <property type="match status" value="1"/>
</dbReference>
<dbReference type="OrthoDB" id="737588at2759"/>
<proteinExistence type="predicted"/>
<evidence type="ECO:0000256" key="2">
    <source>
        <dbReference type="ARBA" id="ARBA00046280"/>
    </source>
</evidence>
<evidence type="ECO:0000256" key="1">
    <source>
        <dbReference type="ARBA" id="ARBA00022927"/>
    </source>
</evidence>
<dbReference type="GO" id="GO:0016020">
    <property type="term" value="C:membrane"/>
    <property type="evidence" value="ECO:0007669"/>
    <property type="project" value="InterPro"/>
</dbReference>
<feature type="transmembrane region" description="Helical" evidence="4">
    <location>
        <begin position="360"/>
        <end position="387"/>
    </location>
</feature>
<keyword evidence="4" id="KW-1133">Transmembrane helix</keyword>
<dbReference type="Proteomes" id="UP001141552">
    <property type="component" value="Unassembled WGS sequence"/>
</dbReference>
<keyword evidence="7" id="KW-1185">Reference proteome</keyword>
<dbReference type="Gene3D" id="1.20.58.90">
    <property type="match status" value="1"/>
</dbReference>
<dbReference type="EMBL" id="JAKUCV010007225">
    <property type="protein sequence ID" value="KAJ4824287.1"/>
    <property type="molecule type" value="Genomic_DNA"/>
</dbReference>
<protein>
    <recommendedName>
        <fullName evidence="5">Syntaxin 6/10/61 N-terminal domain-containing protein</fullName>
    </recommendedName>
</protein>
<reference evidence="6" key="2">
    <citation type="journal article" date="2023" name="Plants (Basel)">
        <title>Annotation of the Turnera subulata (Passifloraceae) Draft Genome Reveals the S-Locus Evolved after the Divergence of Turneroideae from Passifloroideae in a Stepwise Manner.</title>
        <authorList>
            <person name="Henning P.M."/>
            <person name="Roalson E.H."/>
            <person name="Mir W."/>
            <person name="McCubbin A.G."/>
            <person name="Shore J.S."/>
        </authorList>
    </citation>
    <scope>NUCLEOTIDE SEQUENCE</scope>
    <source>
        <strain evidence="6">F60SS</strain>
    </source>
</reference>
<dbReference type="AlphaFoldDB" id="A0A9Q0F5J6"/>
<dbReference type="InterPro" id="IPR015260">
    <property type="entry name" value="Syntaxin-6/10/61_N"/>
</dbReference>
<evidence type="ECO:0000259" key="5">
    <source>
        <dbReference type="Pfam" id="PF09177"/>
    </source>
</evidence>
<keyword evidence="1" id="KW-0653">Protein transport</keyword>
<feature type="domain" description="Syntaxin 6/10/61 N-terminal" evidence="5">
    <location>
        <begin position="11"/>
        <end position="113"/>
    </location>
</feature>
<reference evidence="6" key="1">
    <citation type="submission" date="2022-02" db="EMBL/GenBank/DDBJ databases">
        <authorList>
            <person name="Henning P.M."/>
            <person name="McCubbin A.G."/>
            <person name="Shore J.S."/>
        </authorList>
    </citation>
    <scope>NUCLEOTIDE SEQUENCE</scope>
    <source>
        <strain evidence="6">F60SS</strain>
        <tissue evidence="6">Leaves</tissue>
    </source>
</reference>
<keyword evidence="4" id="KW-0812">Transmembrane</keyword>
<dbReference type="PANTHER" id="PTHR34949">
    <property type="entry name" value="OS05G0443700 PROTEIN"/>
    <property type="match status" value="1"/>
</dbReference>
<evidence type="ECO:0000313" key="6">
    <source>
        <dbReference type="EMBL" id="KAJ4824287.1"/>
    </source>
</evidence>
<accession>A0A9Q0F5J6</accession>
<dbReference type="GO" id="GO:0012505">
    <property type="term" value="C:endomembrane system"/>
    <property type="evidence" value="ECO:0007669"/>
    <property type="project" value="UniProtKB-SubCell"/>
</dbReference>
<evidence type="ECO:0000313" key="7">
    <source>
        <dbReference type="Proteomes" id="UP001141552"/>
    </source>
</evidence>
<comment type="subcellular location">
    <subcellularLocation>
        <location evidence="2">Endomembrane system</location>
        <topology evidence="2">Single-pass type IV membrane protein</topology>
    </subcellularLocation>
</comment>
<name>A0A9Q0F5J6_9ROSI</name>
<dbReference type="SUPFAM" id="SSF47661">
    <property type="entry name" value="t-snare proteins"/>
    <property type="match status" value="1"/>
</dbReference>
<comment type="caution">
    <text evidence="6">The sequence shown here is derived from an EMBL/GenBank/DDBJ whole genome shotgun (WGS) entry which is preliminary data.</text>
</comment>
<dbReference type="PANTHER" id="PTHR34949:SF2">
    <property type="entry name" value="OS05G0443700 PROTEIN"/>
    <property type="match status" value="1"/>
</dbReference>
<dbReference type="CDD" id="cd21442">
    <property type="entry name" value="SNARE_NTD_STX6-like"/>
    <property type="match status" value="1"/>
</dbReference>
<gene>
    <name evidence="6" type="ORF">Tsubulata_021989</name>
</gene>
<sequence>MASSLHQWESDPLFSAAEVVQDSADRMESLFRILQHQQSLAHGGHPDPRLISSTEHHKRDLATILETAKWQLEDFERAVDSSAMADKSQEREDATTRHQQFISAIKEQINQVERNLGGPSIVESMRNSEWVNLNEQDRHGLALFLTGGNPTGHSSHHDTEDSSILRRFLDPNSASSLKDDEIVENGIIESDKVQMNGSMHADCCTDKDQSYPSSSDPKRLPSDAMDPLHVISHDRHDNGDCWDLEANEPKVFFHGNNKLRGLSRRTSLFGFFNNLWNMHGRGVGRKYTKRLKDGEEQMHSPSRMGGSHLIQTQHIGFILGSGCRGFHRLCSIFQVNIIHLSNRLGVRFQRFPCQLNQHSMGMILTLVAILIFFVDTSLTGEGAYFLVLANKICSKCEVYCCPELLENSHLHSTNRDVFPLCR</sequence>
<keyword evidence="1" id="KW-0813">Transport</keyword>
<feature type="region of interest" description="Disordered" evidence="3">
    <location>
        <begin position="198"/>
        <end position="222"/>
    </location>
</feature>
<keyword evidence="4" id="KW-0472">Membrane</keyword>
<organism evidence="6 7">
    <name type="scientific">Turnera subulata</name>
    <dbReference type="NCBI Taxonomy" id="218843"/>
    <lineage>
        <taxon>Eukaryota</taxon>
        <taxon>Viridiplantae</taxon>
        <taxon>Streptophyta</taxon>
        <taxon>Embryophyta</taxon>
        <taxon>Tracheophyta</taxon>
        <taxon>Spermatophyta</taxon>
        <taxon>Magnoliopsida</taxon>
        <taxon>eudicotyledons</taxon>
        <taxon>Gunneridae</taxon>
        <taxon>Pentapetalae</taxon>
        <taxon>rosids</taxon>
        <taxon>fabids</taxon>
        <taxon>Malpighiales</taxon>
        <taxon>Passifloraceae</taxon>
        <taxon>Turnera</taxon>
    </lineage>
</organism>
<evidence type="ECO:0000256" key="4">
    <source>
        <dbReference type="SAM" id="Phobius"/>
    </source>
</evidence>
<evidence type="ECO:0000256" key="3">
    <source>
        <dbReference type="SAM" id="MobiDB-lite"/>
    </source>
</evidence>
<dbReference type="GO" id="GO:0048193">
    <property type="term" value="P:Golgi vesicle transport"/>
    <property type="evidence" value="ECO:0007669"/>
    <property type="project" value="InterPro"/>
</dbReference>
<dbReference type="InterPro" id="IPR010989">
    <property type="entry name" value="SNARE"/>
</dbReference>
<dbReference type="GO" id="GO:0015031">
    <property type="term" value="P:protein transport"/>
    <property type="evidence" value="ECO:0007669"/>
    <property type="project" value="UniProtKB-KW"/>
</dbReference>